<evidence type="ECO:0000313" key="2">
    <source>
        <dbReference type="EMBL" id="KQB84751.1"/>
    </source>
</evidence>
<comment type="caution">
    <text evidence="2">The sequence shown here is derived from an EMBL/GenBank/DDBJ whole genome shotgun (WGS) entry which is preliminary data.</text>
</comment>
<protein>
    <submittedName>
        <fullName evidence="2">Cysteine-rich secretory protein family protein</fullName>
    </submittedName>
</protein>
<accession>A0A0Q1DX03</accession>
<dbReference type="CDD" id="cd05379">
    <property type="entry name" value="CAP_bacterial"/>
    <property type="match status" value="1"/>
</dbReference>
<sequence length="181" mass="18977">MTSEENTDATKIAGAAALAATPAAAAAGAIADAPDAHAEDVTILHEESAAAPEVEEATVSEPSDHAGEAVAEDITAQEIIDLSNQVRAEHGLNPLEANAELSEEADQWAKTMSTTGVFEHAEGDFAENIHFYGAQTSAQDVVQDWLNSEGHRENLLNPEATQIGAGVSHDDNGTYSVQRFI</sequence>
<dbReference type="InterPro" id="IPR014044">
    <property type="entry name" value="CAP_dom"/>
</dbReference>
<dbReference type="SUPFAM" id="SSF55797">
    <property type="entry name" value="PR-1-like"/>
    <property type="match status" value="1"/>
</dbReference>
<dbReference type="EMBL" id="LKEV01000007">
    <property type="protein sequence ID" value="KQB84751.1"/>
    <property type="molecule type" value="Genomic_DNA"/>
</dbReference>
<dbReference type="Proteomes" id="UP000050488">
    <property type="component" value="Unassembled WGS sequence"/>
</dbReference>
<gene>
    <name evidence="2" type="ORF">Clow_02009</name>
</gene>
<organism evidence="2 3">
    <name type="scientific">Corynebacterium lowii</name>
    <dbReference type="NCBI Taxonomy" id="1544413"/>
    <lineage>
        <taxon>Bacteria</taxon>
        <taxon>Bacillati</taxon>
        <taxon>Actinomycetota</taxon>
        <taxon>Actinomycetes</taxon>
        <taxon>Mycobacteriales</taxon>
        <taxon>Corynebacteriaceae</taxon>
        <taxon>Corynebacterium</taxon>
    </lineage>
</organism>
<dbReference type="AlphaFoldDB" id="A0A0Q1DX03"/>
<name>A0A0Q1DX03_9CORY</name>
<dbReference type="SMART" id="SM00198">
    <property type="entry name" value="SCP"/>
    <property type="match status" value="1"/>
</dbReference>
<dbReference type="InterPro" id="IPR035940">
    <property type="entry name" value="CAP_sf"/>
</dbReference>
<dbReference type="PATRIC" id="fig|1544413.3.peg.2013"/>
<reference evidence="2 3" key="1">
    <citation type="submission" date="2015-10" db="EMBL/GenBank/DDBJ databases">
        <title>Corynebacteirum lowii and Corynebacterium oculi species nova, derived from human clinical disease and and emended description of Corynebacterium mastiditis.</title>
        <authorList>
            <person name="Bernard K."/>
            <person name="Pacheco A.L."/>
            <person name="Mcdougall C."/>
            <person name="Burtx T."/>
            <person name="Weibe D."/>
            <person name="Tyler S."/>
            <person name="Olson A.B."/>
            <person name="Cnockaert M."/>
            <person name="Eguchi H."/>
            <person name="Kuwahara T."/>
            <person name="Nakayama-Imaohji H."/>
            <person name="Boudewijins M."/>
            <person name="Van Hoecke F."/>
            <person name="Bernier A.-M."/>
            <person name="Vandamme P."/>
        </authorList>
    </citation>
    <scope>NUCLEOTIDE SEQUENCE [LARGE SCALE GENOMIC DNA]</scope>
    <source>
        <strain evidence="2 3">NML 130206</strain>
    </source>
</reference>
<dbReference type="Gene3D" id="3.40.33.10">
    <property type="entry name" value="CAP"/>
    <property type="match status" value="1"/>
</dbReference>
<dbReference type="OrthoDB" id="68195at2"/>
<proteinExistence type="predicted"/>
<evidence type="ECO:0000259" key="1">
    <source>
        <dbReference type="SMART" id="SM00198"/>
    </source>
</evidence>
<dbReference type="RefSeq" id="WP_055178702.1">
    <property type="nucleotide sequence ID" value="NZ_JAUSQY010000001.1"/>
</dbReference>
<keyword evidence="3" id="KW-1185">Reference proteome</keyword>
<dbReference type="PANTHER" id="PTHR31157:SF1">
    <property type="entry name" value="SCP DOMAIN-CONTAINING PROTEIN"/>
    <property type="match status" value="1"/>
</dbReference>
<evidence type="ECO:0000313" key="3">
    <source>
        <dbReference type="Proteomes" id="UP000050488"/>
    </source>
</evidence>
<dbReference type="Pfam" id="PF00188">
    <property type="entry name" value="CAP"/>
    <property type="match status" value="1"/>
</dbReference>
<feature type="domain" description="SCP" evidence="1">
    <location>
        <begin position="74"/>
        <end position="178"/>
    </location>
</feature>
<dbReference type="PANTHER" id="PTHR31157">
    <property type="entry name" value="SCP DOMAIN-CONTAINING PROTEIN"/>
    <property type="match status" value="1"/>
</dbReference>